<proteinExistence type="predicted"/>
<reference evidence="2 3" key="1">
    <citation type="submission" date="2020-06" db="EMBL/GenBank/DDBJ databases">
        <title>Genome mining for natural products.</title>
        <authorList>
            <person name="Zhang B."/>
            <person name="Shi J."/>
            <person name="Ge H."/>
        </authorList>
    </citation>
    <scope>NUCLEOTIDE SEQUENCE [LARGE SCALE GENOMIC DNA]</scope>
    <source>
        <strain evidence="2 3">NA02069</strain>
    </source>
</reference>
<organism evidence="2 3">
    <name type="scientific">Streptomyces chartreusis</name>
    <dbReference type="NCBI Taxonomy" id="1969"/>
    <lineage>
        <taxon>Bacteria</taxon>
        <taxon>Bacillati</taxon>
        <taxon>Actinomycetota</taxon>
        <taxon>Actinomycetes</taxon>
        <taxon>Kitasatosporales</taxon>
        <taxon>Streptomycetaceae</taxon>
        <taxon>Streptomyces</taxon>
    </lineage>
</organism>
<dbReference type="AlphaFoldDB" id="A0A7H8THL3"/>
<evidence type="ECO:0000313" key="3">
    <source>
        <dbReference type="Proteomes" id="UP000509418"/>
    </source>
</evidence>
<dbReference type="EMBL" id="CP056041">
    <property type="protein sequence ID" value="QKZ22874.1"/>
    <property type="molecule type" value="Genomic_DNA"/>
</dbReference>
<gene>
    <name evidence="2" type="ORF">HUT05_39315</name>
</gene>
<dbReference type="Proteomes" id="UP000509418">
    <property type="component" value="Chromosome"/>
</dbReference>
<feature type="region of interest" description="Disordered" evidence="1">
    <location>
        <begin position="96"/>
        <end position="122"/>
    </location>
</feature>
<protein>
    <submittedName>
        <fullName evidence="2">Uncharacterized protein</fullName>
    </submittedName>
</protein>
<dbReference type="RefSeq" id="WP_176577838.1">
    <property type="nucleotide sequence ID" value="NZ_CBDRGH010000008.1"/>
</dbReference>
<accession>A0A7H8THL3</accession>
<keyword evidence="3" id="KW-1185">Reference proteome</keyword>
<sequence length="122" mass="13278">MNEQAPEVPAQMAGPEEERKPVVFAVRIDPVLREQIEGLRGITEQSVNDVGVEALNDWVTKTLGDEAISQKAMAELDAEEQRLQERRAAIAGILGQAATATETSEEVTAGRRGRQGQARPRS</sequence>
<evidence type="ECO:0000313" key="2">
    <source>
        <dbReference type="EMBL" id="QKZ22874.1"/>
    </source>
</evidence>
<name>A0A7H8THL3_STRCX</name>
<evidence type="ECO:0000256" key="1">
    <source>
        <dbReference type="SAM" id="MobiDB-lite"/>
    </source>
</evidence>